<feature type="compositionally biased region" description="Basic and acidic residues" evidence="4">
    <location>
        <begin position="340"/>
        <end position="350"/>
    </location>
</feature>
<feature type="compositionally biased region" description="Polar residues" evidence="4">
    <location>
        <begin position="123"/>
        <end position="149"/>
    </location>
</feature>
<evidence type="ECO:0000256" key="4">
    <source>
        <dbReference type="SAM" id="MobiDB-lite"/>
    </source>
</evidence>
<dbReference type="GO" id="GO:0042273">
    <property type="term" value="P:ribosomal large subunit biogenesis"/>
    <property type="evidence" value="ECO:0007669"/>
    <property type="project" value="TreeGrafter"/>
</dbReference>
<evidence type="ECO:0008006" key="9">
    <source>
        <dbReference type="Google" id="ProtNLM"/>
    </source>
</evidence>
<keyword evidence="8" id="KW-1185">Reference proteome</keyword>
<keyword evidence="2" id="KW-0863">Zinc-finger</keyword>
<dbReference type="Pfam" id="PF12171">
    <property type="entry name" value="zf-C2H2_jaz"/>
    <property type="match status" value="1"/>
</dbReference>
<dbReference type="SUPFAM" id="SSF57667">
    <property type="entry name" value="beta-beta-alpha zinc fingers"/>
    <property type="match status" value="2"/>
</dbReference>
<proteinExistence type="predicted"/>
<dbReference type="GO" id="GO:0008270">
    <property type="term" value="F:zinc ion binding"/>
    <property type="evidence" value="ECO:0007669"/>
    <property type="project" value="UniProtKB-KW"/>
</dbReference>
<evidence type="ECO:0000313" key="8">
    <source>
        <dbReference type="Proteomes" id="UP000707451"/>
    </source>
</evidence>
<evidence type="ECO:0000313" key="7">
    <source>
        <dbReference type="EMBL" id="KAG9062545.1"/>
    </source>
</evidence>
<dbReference type="PANTHER" id="PTHR13182:SF8">
    <property type="entry name" value="CYTOPLASMIC 60S SUBUNIT BIOGENESIS FACTOR ZNF622"/>
    <property type="match status" value="1"/>
</dbReference>
<evidence type="ECO:0000259" key="6">
    <source>
        <dbReference type="Pfam" id="PF12756"/>
    </source>
</evidence>
<dbReference type="InterPro" id="IPR036236">
    <property type="entry name" value="Znf_C2H2_sf"/>
</dbReference>
<dbReference type="InterPro" id="IPR041661">
    <property type="entry name" value="ZN622/Rei1/Reh1_Znf-C2H2"/>
</dbReference>
<keyword evidence="3" id="KW-0862">Zinc</keyword>
<sequence>MSTYSINVPTATIGQATTCLTCGIRLPSLETQQLHHKSDWHTYNLKRKMVGLPPVFAEVFSQLVTASREQANPEEVAQPECVPCSKKYLSFQAYDNHLQSKKHKQIAAAYAKKQQEQEHNAASKPTENDTTPTAESSKETSGTAAVEQRQPSETVCLFCSHESTDAPSNYGHMRTTHGFFLPSSERLIDLEGMLAYLADKLVENSDCLWCTPSVFSTHLRPDQELNSGFANLASVRRHMVDKGHCKLAMEHGADREYADFYLPENSFDSDDEEGLENAEQHKESSQEDSSMDEDEQRLNMVLMDDEGNWILDEHTSKNSGIRVDPLTNELVLNNRRLAHKDAARRQKVESRTVVLASSRPNQRRPSTEEEEQETSEQSTESGTNGTRTEVLLASDVHHPNVKLSNSLLKSQNQLSASNLALSVQQRQEVALKNAKSQDYESTKRERMATQNAIKTNSHGRRRYAATYGINV</sequence>
<gene>
    <name evidence="7" type="ORF">KI688_005460</name>
</gene>
<evidence type="ECO:0000259" key="5">
    <source>
        <dbReference type="Pfam" id="PF12171"/>
    </source>
</evidence>
<dbReference type="Proteomes" id="UP000707451">
    <property type="component" value="Unassembled WGS sequence"/>
</dbReference>
<feature type="domain" description="ZN622/Rei1/Reh1 zinc finger C2H2-type" evidence="6">
    <location>
        <begin position="156"/>
        <end position="264"/>
    </location>
</feature>
<accession>A0A9P8BNS2</accession>
<organism evidence="7 8">
    <name type="scientific">Linnemannia hyalina</name>
    <dbReference type="NCBI Taxonomy" id="64524"/>
    <lineage>
        <taxon>Eukaryota</taxon>
        <taxon>Fungi</taxon>
        <taxon>Fungi incertae sedis</taxon>
        <taxon>Mucoromycota</taxon>
        <taxon>Mortierellomycotina</taxon>
        <taxon>Mortierellomycetes</taxon>
        <taxon>Mortierellales</taxon>
        <taxon>Mortierellaceae</taxon>
        <taxon>Linnemannia</taxon>
    </lineage>
</organism>
<reference evidence="7" key="1">
    <citation type="submission" date="2021-06" db="EMBL/GenBank/DDBJ databases">
        <title>Genome Sequence of Mortierella hyaline Strain SCG-10, a Cold-Adapted, Nitrate-Reducing Fungus Isolated from Soil in Minnesota, USA.</title>
        <authorList>
            <person name="Aldossari N."/>
        </authorList>
    </citation>
    <scope>NUCLEOTIDE SEQUENCE</scope>
    <source>
        <strain evidence="7">SCG-10</strain>
    </source>
</reference>
<dbReference type="OrthoDB" id="19329at2759"/>
<feature type="region of interest" description="Disordered" evidence="4">
    <location>
        <begin position="340"/>
        <end position="386"/>
    </location>
</feature>
<dbReference type="GO" id="GO:0030687">
    <property type="term" value="C:preribosome, large subunit precursor"/>
    <property type="evidence" value="ECO:0007669"/>
    <property type="project" value="TreeGrafter"/>
</dbReference>
<evidence type="ECO:0000256" key="1">
    <source>
        <dbReference type="ARBA" id="ARBA00022723"/>
    </source>
</evidence>
<dbReference type="InterPro" id="IPR040025">
    <property type="entry name" value="Znf622/Rei1/Reh1"/>
</dbReference>
<protein>
    <recommendedName>
        <fullName evidence="9">C2H2-type domain-containing protein</fullName>
    </recommendedName>
</protein>
<dbReference type="Gene3D" id="3.30.160.60">
    <property type="entry name" value="Classic Zinc Finger"/>
    <property type="match status" value="1"/>
</dbReference>
<evidence type="ECO:0000256" key="3">
    <source>
        <dbReference type="ARBA" id="ARBA00022833"/>
    </source>
</evidence>
<dbReference type="EMBL" id="JAHRHY010000019">
    <property type="protein sequence ID" value="KAG9062545.1"/>
    <property type="molecule type" value="Genomic_DNA"/>
</dbReference>
<comment type="caution">
    <text evidence="7">The sequence shown here is derived from an EMBL/GenBank/DDBJ whole genome shotgun (WGS) entry which is preliminary data.</text>
</comment>
<feature type="region of interest" description="Disordered" evidence="4">
    <location>
        <begin position="268"/>
        <end position="294"/>
    </location>
</feature>
<dbReference type="AlphaFoldDB" id="A0A9P8BNS2"/>
<evidence type="ECO:0000256" key="2">
    <source>
        <dbReference type="ARBA" id="ARBA00022771"/>
    </source>
</evidence>
<name>A0A9P8BNS2_9FUNG</name>
<dbReference type="PANTHER" id="PTHR13182">
    <property type="entry name" value="ZINC FINGER PROTEIN 622"/>
    <property type="match status" value="1"/>
</dbReference>
<keyword evidence="1" id="KW-0479">Metal-binding</keyword>
<feature type="region of interest" description="Disordered" evidence="4">
    <location>
        <begin position="105"/>
        <end position="149"/>
    </location>
</feature>
<dbReference type="Pfam" id="PF12756">
    <property type="entry name" value="zf-C2H2_2"/>
    <property type="match status" value="1"/>
</dbReference>
<dbReference type="InterPro" id="IPR022755">
    <property type="entry name" value="Znf_C2H2_jaz"/>
</dbReference>
<feature type="domain" description="Zinc finger double-stranded RNA binding" evidence="5">
    <location>
        <begin position="78"/>
        <end position="104"/>
    </location>
</feature>